<sequence>MDMLDLQKRTDIKPAIGKILIAEPFLIDSGFARTVVLLCEHGAQGTIGFILNRASELQLPDLLPELKHFDFNIYDGGPVQKDTLHVLHTLPNELGGHEILPGLYWGGSYTELNRLMEKNICNASNVKLFLGYSGWDEGQLEKEIEEGSWLVADGNTNLIFDAGLKNIWHKSILALGDEFAFMANLPLHPQLN</sequence>
<dbReference type="InterPro" id="IPR003774">
    <property type="entry name" value="AlgH-like"/>
</dbReference>
<protein>
    <recommendedName>
        <fullName evidence="2">UPF0301 protein F0919_11240</fullName>
    </recommendedName>
</protein>
<reference evidence="3 4" key="1">
    <citation type="submission" date="2019-09" db="EMBL/GenBank/DDBJ databases">
        <title>Genome sequence and assembly of Taibaiella sp.</title>
        <authorList>
            <person name="Chhetri G."/>
        </authorList>
    </citation>
    <scope>NUCLEOTIDE SEQUENCE [LARGE SCALE GENOMIC DNA]</scope>
    <source>
        <strain evidence="3 4">KVB11</strain>
    </source>
</reference>
<dbReference type="RefSeq" id="WP_150032869.1">
    <property type="nucleotide sequence ID" value="NZ_VWSH01000003.1"/>
</dbReference>
<keyword evidence="4" id="KW-1185">Reference proteome</keyword>
<dbReference type="GO" id="GO:0005829">
    <property type="term" value="C:cytosol"/>
    <property type="evidence" value="ECO:0007669"/>
    <property type="project" value="TreeGrafter"/>
</dbReference>
<dbReference type="PANTHER" id="PTHR30327">
    <property type="entry name" value="UNCHARACTERIZED PROTEIN YQGE"/>
    <property type="match status" value="1"/>
</dbReference>
<name>A0A5M6CDF1_9BACT</name>
<dbReference type="Pfam" id="PF02622">
    <property type="entry name" value="DUF179"/>
    <property type="match status" value="1"/>
</dbReference>
<dbReference type="HAMAP" id="MF_00758">
    <property type="entry name" value="UPF0301"/>
    <property type="match status" value="1"/>
</dbReference>
<dbReference type="Proteomes" id="UP000323632">
    <property type="component" value="Unassembled WGS sequence"/>
</dbReference>
<evidence type="ECO:0000256" key="2">
    <source>
        <dbReference type="HAMAP-Rule" id="MF_00758"/>
    </source>
</evidence>
<comment type="caution">
    <text evidence="3">The sequence shown here is derived from an EMBL/GenBank/DDBJ whole genome shotgun (WGS) entry which is preliminary data.</text>
</comment>
<accession>A0A5M6CDF1</accession>
<dbReference type="SUPFAM" id="SSF143456">
    <property type="entry name" value="VC0467-like"/>
    <property type="match status" value="1"/>
</dbReference>
<evidence type="ECO:0000256" key="1">
    <source>
        <dbReference type="ARBA" id="ARBA00009600"/>
    </source>
</evidence>
<evidence type="ECO:0000313" key="4">
    <source>
        <dbReference type="Proteomes" id="UP000323632"/>
    </source>
</evidence>
<dbReference type="EMBL" id="VWSH01000003">
    <property type="protein sequence ID" value="KAA5533121.1"/>
    <property type="molecule type" value="Genomic_DNA"/>
</dbReference>
<gene>
    <name evidence="3" type="ORF">F0919_11240</name>
</gene>
<proteinExistence type="inferred from homology"/>
<dbReference type="AlphaFoldDB" id="A0A5M6CDF1"/>
<evidence type="ECO:0000313" key="3">
    <source>
        <dbReference type="EMBL" id="KAA5533121.1"/>
    </source>
</evidence>
<comment type="similarity">
    <text evidence="1 2">Belongs to the UPF0301 (AlgH) family.</text>
</comment>
<dbReference type="Gene3D" id="3.40.1740.10">
    <property type="entry name" value="VC0467-like"/>
    <property type="match status" value="1"/>
</dbReference>
<dbReference type="PANTHER" id="PTHR30327:SF1">
    <property type="entry name" value="UPF0301 PROTEIN YQGE"/>
    <property type="match status" value="1"/>
</dbReference>
<organism evidence="3 4">
    <name type="scientific">Taibaiella lutea</name>
    <dbReference type="NCBI Taxonomy" id="2608001"/>
    <lineage>
        <taxon>Bacteria</taxon>
        <taxon>Pseudomonadati</taxon>
        <taxon>Bacteroidota</taxon>
        <taxon>Chitinophagia</taxon>
        <taxon>Chitinophagales</taxon>
        <taxon>Chitinophagaceae</taxon>
        <taxon>Taibaiella</taxon>
    </lineage>
</organism>